<protein>
    <recommendedName>
        <fullName evidence="3">Wound-responsive family protein</fullName>
    </recommendedName>
</protein>
<dbReference type="Gramene" id="OMO99491">
    <property type="protein sequence ID" value="OMO99491"/>
    <property type="gene ID" value="CCACVL1_03779"/>
</dbReference>
<dbReference type="OrthoDB" id="691528at2759"/>
<proteinExistence type="predicted"/>
<dbReference type="InterPro" id="IPR022251">
    <property type="entry name" value="DUF3774_wound-induced"/>
</dbReference>
<dbReference type="AlphaFoldDB" id="A0A1R3JXG5"/>
<comment type="caution">
    <text evidence="1">The sequence shown here is derived from an EMBL/GenBank/DDBJ whole genome shotgun (WGS) entry which is preliminary data.</text>
</comment>
<name>A0A1R3JXG5_COCAP</name>
<dbReference type="Pfam" id="PF12609">
    <property type="entry name" value="DUF3774"/>
    <property type="match status" value="1"/>
</dbReference>
<sequence length="174" mass="19388">MSSTSRAWIVAASTGAVEALKDKGICRWNHILRSASHHAKNHMRSVSQAKKLFSQSSAAISNGIMNWEEKSKQSKESLRKVIFGLSKKDFEVSESTGCMGMGATATKMMQGLSRGRVILLYIEKMRCMPISFSCTKMMQGLSRGRVILLYIEKMRCMPISFYGGVIESSRVVSY</sequence>
<accession>A0A1R3JXG5</accession>
<dbReference type="EMBL" id="AWWV01006862">
    <property type="protein sequence ID" value="OMO99491.1"/>
    <property type="molecule type" value="Genomic_DNA"/>
</dbReference>
<dbReference type="Proteomes" id="UP000188268">
    <property type="component" value="Unassembled WGS sequence"/>
</dbReference>
<organism evidence="1 2">
    <name type="scientific">Corchorus capsularis</name>
    <name type="common">Jute</name>
    <dbReference type="NCBI Taxonomy" id="210143"/>
    <lineage>
        <taxon>Eukaryota</taxon>
        <taxon>Viridiplantae</taxon>
        <taxon>Streptophyta</taxon>
        <taxon>Embryophyta</taxon>
        <taxon>Tracheophyta</taxon>
        <taxon>Spermatophyta</taxon>
        <taxon>Magnoliopsida</taxon>
        <taxon>eudicotyledons</taxon>
        <taxon>Gunneridae</taxon>
        <taxon>Pentapetalae</taxon>
        <taxon>rosids</taxon>
        <taxon>malvids</taxon>
        <taxon>Malvales</taxon>
        <taxon>Malvaceae</taxon>
        <taxon>Grewioideae</taxon>
        <taxon>Apeibeae</taxon>
        <taxon>Corchorus</taxon>
    </lineage>
</organism>
<dbReference type="STRING" id="210143.A0A1R3JXG5"/>
<evidence type="ECO:0008006" key="3">
    <source>
        <dbReference type="Google" id="ProtNLM"/>
    </source>
</evidence>
<evidence type="ECO:0000313" key="2">
    <source>
        <dbReference type="Proteomes" id="UP000188268"/>
    </source>
</evidence>
<reference evidence="1 2" key="1">
    <citation type="submission" date="2013-09" db="EMBL/GenBank/DDBJ databases">
        <title>Corchorus capsularis genome sequencing.</title>
        <authorList>
            <person name="Alam M."/>
            <person name="Haque M.S."/>
            <person name="Islam M.S."/>
            <person name="Emdad E.M."/>
            <person name="Islam M.M."/>
            <person name="Ahmed B."/>
            <person name="Halim A."/>
            <person name="Hossen Q.M.M."/>
            <person name="Hossain M.Z."/>
            <person name="Ahmed R."/>
            <person name="Khan M.M."/>
            <person name="Islam R."/>
            <person name="Rashid M.M."/>
            <person name="Khan S.A."/>
            <person name="Rahman M.S."/>
            <person name="Alam M."/>
        </authorList>
    </citation>
    <scope>NUCLEOTIDE SEQUENCE [LARGE SCALE GENOMIC DNA]</scope>
    <source>
        <strain evidence="2">cv. CVL-1</strain>
        <tissue evidence="1">Whole seedling</tissue>
    </source>
</reference>
<dbReference type="PANTHER" id="PTHR33090">
    <property type="entry name" value="DUF3774 DOMAIN PROTEIN-RELATED"/>
    <property type="match status" value="1"/>
</dbReference>
<evidence type="ECO:0000313" key="1">
    <source>
        <dbReference type="EMBL" id="OMO99491.1"/>
    </source>
</evidence>
<keyword evidence="2" id="KW-1185">Reference proteome</keyword>
<gene>
    <name evidence="1" type="ORF">CCACVL1_03779</name>
</gene>